<feature type="binding site" evidence="9">
    <location>
        <position position="255"/>
    </location>
    <ligand>
        <name>substrate</name>
    </ligand>
</feature>
<feature type="binding site" evidence="9">
    <location>
        <begin position="150"/>
        <end position="153"/>
    </location>
    <ligand>
        <name>substrate</name>
    </ligand>
</feature>
<dbReference type="NCBIfam" id="TIGR03026">
    <property type="entry name" value="NDP-sugDHase"/>
    <property type="match status" value="1"/>
</dbReference>
<evidence type="ECO:0000256" key="6">
    <source>
        <dbReference type="ARBA" id="ARBA00047473"/>
    </source>
</evidence>
<feature type="binding site" evidence="10">
    <location>
        <position position="121"/>
    </location>
    <ligand>
        <name>NAD(+)</name>
        <dbReference type="ChEBI" id="CHEBI:57540"/>
    </ligand>
</feature>
<feature type="binding site" evidence="9">
    <location>
        <position position="202"/>
    </location>
    <ligand>
        <name>substrate</name>
    </ligand>
</feature>
<dbReference type="SUPFAM" id="SSF51735">
    <property type="entry name" value="NAD(P)-binding Rossmann-fold domains"/>
    <property type="match status" value="1"/>
</dbReference>
<feature type="binding site" evidence="10">
    <location>
        <position position="30"/>
    </location>
    <ligand>
        <name>NAD(+)</name>
        <dbReference type="ChEBI" id="CHEBI:57540"/>
    </ligand>
</feature>
<dbReference type="PANTHER" id="PTHR43750:SF3">
    <property type="entry name" value="UDP-GLUCOSE 6-DEHYDROGENASE TUAD"/>
    <property type="match status" value="1"/>
</dbReference>
<name>A0A168P038_9BACL</name>
<dbReference type="GO" id="GO:0000271">
    <property type="term" value="P:polysaccharide biosynthetic process"/>
    <property type="evidence" value="ECO:0007669"/>
    <property type="project" value="InterPro"/>
</dbReference>
<dbReference type="InterPro" id="IPR036220">
    <property type="entry name" value="UDP-Glc/GDP-Man_DH_C_sf"/>
</dbReference>
<dbReference type="InterPro" id="IPR028357">
    <property type="entry name" value="UDPglc_DH_bac"/>
</dbReference>
<proteinExistence type="inferred from homology"/>
<dbReference type="EC" id="1.1.1.22" evidence="3 7"/>
<dbReference type="PIRSF" id="PIRSF000124">
    <property type="entry name" value="UDPglc_GDPman_dh"/>
    <property type="match status" value="1"/>
</dbReference>
<comment type="pathway">
    <text evidence="1">Nucleotide-sugar biosynthesis; UDP-alpha-D-glucuronate biosynthesis; UDP-alpha-D-glucuronate from UDP-alpha-D-glucose: step 1/1.</text>
</comment>
<evidence type="ECO:0000256" key="10">
    <source>
        <dbReference type="PIRSR" id="PIRSR500134-3"/>
    </source>
</evidence>
<evidence type="ECO:0000313" key="12">
    <source>
        <dbReference type="EMBL" id="OAB46261.1"/>
    </source>
</evidence>
<dbReference type="Pfam" id="PF00984">
    <property type="entry name" value="UDPG_MGDP_dh"/>
    <property type="match status" value="1"/>
</dbReference>
<feature type="binding site" evidence="10">
    <location>
        <position position="35"/>
    </location>
    <ligand>
        <name>NAD(+)</name>
        <dbReference type="ChEBI" id="CHEBI:57540"/>
    </ligand>
</feature>
<keyword evidence="4 7" id="KW-0560">Oxidoreductase</keyword>
<evidence type="ECO:0000256" key="2">
    <source>
        <dbReference type="ARBA" id="ARBA00006601"/>
    </source>
</evidence>
<organism evidence="12 13">
    <name type="scientific">Paenibacillus glacialis</name>
    <dbReference type="NCBI Taxonomy" id="494026"/>
    <lineage>
        <taxon>Bacteria</taxon>
        <taxon>Bacillati</taxon>
        <taxon>Bacillota</taxon>
        <taxon>Bacilli</taxon>
        <taxon>Bacillales</taxon>
        <taxon>Paenibacillaceae</taxon>
        <taxon>Paenibacillus</taxon>
    </lineage>
</organism>
<comment type="catalytic activity">
    <reaction evidence="6 7">
        <text>UDP-alpha-D-glucose + 2 NAD(+) + H2O = UDP-alpha-D-glucuronate + 2 NADH + 3 H(+)</text>
        <dbReference type="Rhea" id="RHEA:23596"/>
        <dbReference type="ChEBI" id="CHEBI:15377"/>
        <dbReference type="ChEBI" id="CHEBI:15378"/>
        <dbReference type="ChEBI" id="CHEBI:57540"/>
        <dbReference type="ChEBI" id="CHEBI:57945"/>
        <dbReference type="ChEBI" id="CHEBI:58052"/>
        <dbReference type="ChEBI" id="CHEBI:58885"/>
        <dbReference type="EC" id="1.1.1.22"/>
    </reaction>
</comment>
<dbReference type="InterPro" id="IPR014026">
    <property type="entry name" value="UDP-Glc/GDP-Man_DH_dimer"/>
</dbReference>
<feature type="domain" description="UDP-glucose/GDP-mannose dehydrogenase C-terminal" evidence="11">
    <location>
        <begin position="311"/>
        <end position="414"/>
    </location>
</feature>
<feature type="binding site" evidence="10">
    <location>
        <position position="86"/>
    </location>
    <ligand>
        <name>NAD(+)</name>
        <dbReference type="ChEBI" id="CHEBI:57540"/>
    </ligand>
</feature>
<dbReference type="AlphaFoldDB" id="A0A168P038"/>
<dbReference type="InterPro" id="IPR001732">
    <property type="entry name" value="UDP-Glc/GDP-Man_DH_N"/>
</dbReference>
<feature type="binding site" evidence="10">
    <location>
        <position position="261"/>
    </location>
    <ligand>
        <name>NAD(+)</name>
        <dbReference type="ChEBI" id="CHEBI:57540"/>
    </ligand>
</feature>
<dbReference type="GO" id="GO:0003979">
    <property type="term" value="F:UDP-glucose 6-dehydrogenase activity"/>
    <property type="evidence" value="ECO:0007669"/>
    <property type="project" value="UniProtKB-EC"/>
</dbReference>
<evidence type="ECO:0000256" key="7">
    <source>
        <dbReference type="PIRNR" id="PIRNR000124"/>
    </source>
</evidence>
<dbReference type="EMBL" id="LVJH01000002">
    <property type="protein sequence ID" value="OAB46261.1"/>
    <property type="molecule type" value="Genomic_DNA"/>
</dbReference>
<dbReference type="InterPro" id="IPR014027">
    <property type="entry name" value="UDP-Glc/GDP-Man_DH_C"/>
</dbReference>
<dbReference type="SMART" id="SM00984">
    <property type="entry name" value="UDPG_MGDP_dh_C"/>
    <property type="match status" value="1"/>
</dbReference>
<dbReference type="GO" id="GO:0051287">
    <property type="term" value="F:NAD binding"/>
    <property type="evidence" value="ECO:0007669"/>
    <property type="project" value="InterPro"/>
</dbReference>
<evidence type="ECO:0000256" key="1">
    <source>
        <dbReference type="ARBA" id="ARBA00004701"/>
    </source>
</evidence>
<evidence type="ECO:0000259" key="11">
    <source>
        <dbReference type="SMART" id="SM00984"/>
    </source>
</evidence>
<keyword evidence="13" id="KW-1185">Reference proteome</keyword>
<dbReference type="RefSeq" id="WP_068528130.1">
    <property type="nucleotide sequence ID" value="NZ_LVJH01000002.1"/>
</dbReference>
<dbReference type="Gene3D" id="3.40.50.720">
    <property type="entry name" value="NAD(P)-binding Rossmann-like Domain"/>
    <property type="match status" value="2"/>
</dbReference>
<dbReference type="OrthoDB" id="9803238at2"/>
<protein>
    <recommendedName>
        <fullName evidence="3 7">UDP-glucose 6-dehydrogenase</fullName>
        <ecNumber evidence="3 7">1.1.1.22</ecNumber>
    </recommendedName>
</protein>
<dbReference type="SUPFAM" id="SSF48179">
    <property type="entry name" value="6-phosphogluconate dehydrogenase C-terminal domain-like"/>
    <property type="match status" value="1"/>
</dbReference>
<evidence type="ECO:0000256" key="4">
    <source>
        <dbReference type="ARBA" id="ARBA00023002"/>
    </source>
</evidence>
<sequence length="446" mass="48810">MKIAVIGTGYVGLVSGVCFSEIGNQVICVDNDPSKVDMLRNGEIPIYEPGLQALVKNNAAKGMLSFTTDIGKAVRNSEIIIIAVGTPSLPNGEANLSYIEQVAKEIGTVMVGYKIVVTKSTVPVGTNYKVKEWISELTDHSFDIVSIPEFLREGTAVKDTLFPDRVVIGIDNPRVIEPLLDLHRSLTDNIVITDIRSSEMIKYASNAFLATKISFINEIANICEKVGADVTKVAEGMGYDKRIGHSFLQAGIGYGGSCFPKDTEALIQIAGNVNYEFKLLKSVVEVNKDQRFNVIHKLESALGTLNGRRIGIWGLAFKPNTDDVRDAPAIDIIKALVKRGAYVQAYDPIATDNFRLALDGSEIKWSKSAMEAAEGCDAICLLTEWSEFAEIELTDLASVMKHPIMIDGRNVYGPKEIENSPFIYYSVGRPNLNTIDDDTHMASIIH</sequence>
<reference evidence="12 13" key="1">
    <citation type="submission" date="2016-03" db="EMBL/GenBank/DDBJ databases">
        <title>Draft genome sequence of Paenibacillus glacialis DSM 22343.</title>
        <authorList>
            <person name="Shin S.-K."/>
            <person name="Yi H."/>
        </authorList>
    </citation>
    <scope>NUCLEOTIDE SEQUENCE [LARGE SCALE GENOMIC DNA]</scope>
    <source>
        <strain evidence="12 13">DSM 22343</strain>
    </source>
</reference>
<dbReference type="PANTHER" id="PTHR43750">
    <property type="entry name" value="UDP-GLUCOSE 6-DEHYDROGENASE TUAD"/>
    <property type="match status" value="1"/>
</dbReference>
<feature type="binding site" evidence="9">
    <location>
        <position position="318"/>
    </location>
    <ligand>
        <name>substrate</name>
    </ligand>
</feature>
<dbReference type="Pfam" id="PF03720">
    <property type="entry name" value="UDPG_MGDP_dh_C"/>
    <property type="match status" value="1"/>
</dbReference>
<gene>
    <name evidence="12" type="ORF">PGLA_02455</name>
</gene>
<comment type="similarity">
    <text evidence="2 7">Belongs to the UDP-glucose/GDP-mannose dehydrogenase family.</text>
</comment>
<evidence type="ECO:0000256" key="9">
    <source>
        <dbReference type="PIRSR" id="PIRSR500134-2"/>
    </source>
</evidence>
<evidence type="ECO:0000256" key="3">
    <source>
        <dbReference type="ARBA" id="ARBA00012954"/>
    </source>
</evidence>
<dbReference type="PIRSF" id="PIRSF500134">
    <property type="entry name" value="UDPglc_DH_bac"/>
    <property type="match status" value="1"/>
</dbReference>
<feature type="binding site" evidence="9">
    <location>
        <begin position="247"/>
        <end position="251"/>
    </location>
    <ligand>
        <name>substrate</name>
    </ligand>
</feature>
<dbReference type="InterPro" id="IPR017476">
    <property type="entry name" value="UDP-Glc/GDP-Man"/>
</dbReference>
<evidence type="ECO:0000256" key="5">
    <source>
        <dbReference type="ARBA" id="ARBA00023027"/>
    </source>
</evidence>
<feature type="binding site" evidence="10">
    <location>
        <position position="325"/>
    </location>
    <ligand>
        <name>NAD(+)</name>
        <dbReference type="ChEBI" id="CHEBI:57540"/>
    </ligand>
</feature>
<evidence type="ECO:0000313" key="13">
    <source>
        <dbReference type="Proteomes" id="UP000076967"/>
    </source>
</evidence>
<keyword evidence="5 7" id="KW-0520">NAD</keyword>
<dbReference type="InterPro" id="IPR008927">
    <property type="entry name" value="6-PGluconate_DH-like_C_sf"/>
</dbReference>
<dbReference type="InterPro" id="IPR036291">
    <property type="entry name" value="NAD(P)-bd_dom_sf"/>
</dbReference>
<accession>A0A168P038</accession>
<comment type="caution">
    <text evidence="12">The sequence shown here is derived from an EMBL/GenBank/DDBJ whole genome shotgun (WGS) entry which is preliminary data.</text>
</comment>
<feature type="binding site" evidence="10">
    <location>
        <position position="153"/>
    </location>
    <ligand>
        <name>NAD(+)</name>
        <dbReference type="ChEBI" id="CHEBI:57540"/>
    </ligand>
</feature>
<dbReference type="UniPathway" id="UPA00038">
    <property type="reaction ID" value="UER00491"/>
</dbReference>
<dbReference type="Pfam" id="PF03721">
    <property type="entry name" value="UDPG_MGDP_dh_N"/>
    <property type="match status" value="1"/>
</dbReference>
<feature type="active site" description="Nucleophile" evidence="8">
    <location>
        <position position="258"/>
    </location>
</feature>
<dbReference type="Gene3D" id="1.20.5.100">
    <property type="entry name" value="Cytochrome c1, transmembrane anchor, C-terminal"/>
    <property type="match status" value="1"/>
</dbReference>
<dbReference type="GO" id="GO:0006065">
    <property type="term" value="P:UDP-glucuronate biosynthetic process"/>
    <property type="evidence" value="ECO:0007669"/>
    <property type="project" value="UniProtKB-UniPathway"/>
</dbReference>
<dbReference type="STRING" id="494026.PGLA_02455"/>
<evidence type="ECO:0000256" key="8">
    <source>
        <dbReference type="PIRSR" id="PIRSR500134-1"/>
    </source>
</evidence>
<dbReference type="SUPFAM" id="SSF52413">
    <property type="entry name" value="UDP-glucose/GDP-mannose dehydrogenase C-terminal domain"/>
    <property type="match status" value="1"/>
</dbReference>
<dbReference type="Proteomes" id="UP000076967">
    <property type="component" value="Unassembled WGS sequence"/>
</dbReference>